<keyword evidence="3 4" id="KW-0804">Transcription</keyword>
<gene>
    <name evidence="6" type="ORF">DXX93_02165</name>
</gene>
<proteinExistence type="inferred from homology"/>
<evidence type="ECO:0000259" key="5">
    <source>
        <dbReference type="Pfam" id="PF12802"/>
    </source>
</evidence>
<dbReference type="InterPro" id="IPR052362">
    <property type="entry name" value="HTH-GbsR_regulator"/>
</dbReference>
<keyword evidence="2 4" id="KW-0238">DNA-binding</keyword>
<sequence>MKVSPMTQSLILHFGEMGSKWGLNRTLGQMYALIVLTQEPLNADQISECLQISRSNVSMGLKELKSWNLIKLQHIPGDRKEYFSAPSDVWEIARTLVVERRKRELDPTLSMMRDALLQSPSNEADRYVQQRVQEMHDLMEMVTLWSNELQGMSSEKLAALLKLGEGVGKLLDMKDKLLPNKKA</sequence>
<feature type="domain" description="HTH marR-type" evidence="5">
    <location>
        <begin position="21"/>
        <end position="80"/>
    </location>
</feature>
<dbReference type="InterPro" id="IPR036388">
    <property type="entry name" value="WH-like_DNA-bd_sf"/>
</dbReference>
<evidence type="ECO:0000256" key="3">
    <source>
        <dbReference type="ARBA" id="ARBA00023163"/>
    </source>
</evidence>
<dbReference type="Pfam" id="PF12802">
    <property type="entry name" value="MarR_2"/>
    <property type="match status" value="1"/>
</dbReference>
<dbReference type="OrthoDB" id="9792628at2"/>
<evidence type="ECO:0000256" key="4">
    <source>
        <dbReference type="PIRNR" id="PIRNR006707"/>
    </source>
</evidence>
<name>A0A3E0TWQ3_9GAMM</name>
<evidence type="ECO:0000313" key="7">
    <source>
        <dbReference type="Proteomes" id="UP000256478"/>
    </source>
</evidence>
<dbReference type="Gene3D" id="1.10.10.10">
    <property type="entry name" value="Winged helix-like DNA-binding domain superfamily/Winged helix DNA-binding domain"/>
    <property type="match status" value="1"/>
</dbReference>
<dbReference type="Proteomes" id="UP000256478">
    <property type="component" value="Unassembled WGS sequence"/>
</dbReference>
<dbReference type="PIRSF" id="PIRSF006707">
    <property type="entry name" value="MJ1563"/>
    <property type="match status" value="1"/>
</dbReference>
<dbReference type="GO" id="GO:0003677">
    <property type="term" value="F:DNA binding"/>
    <property type="evidence" value="ECO:0007669"/>
    <property type="project" value="UniProtKB-UniRule"/>
</dbReference>
<evidence type="ECO:0000256" key="2">
    <source>
        <dbReference type="ARBA" id="ARBA00023125"/>
    </source>
</evidence>
<dbReference type="EMBL" id="QUOU01000001">
    <property type="protein sequence ID" value="REL28773.1"/>
    <property type="molecule type" value="Genomic_DNA"/>
</dbReference>
<evidence type="ECO:0000313" key="6">
    <source>
        <dbReference type="EMBL" id="REL28773.1"/>
    </source>
</evidence>
<dbReference type="PANTHER" id="PTHR38465:SF1">
    <property type="entry name" value="HTH-TYPE TRANSCRIPTIONAL REGULATOR MJ1563-RELATED"/>
    <property type="match status" value="1"/>
</dbReference>
<comment type="similarity">
    <text evidence="4">Belongs to the GbsR family.</text>
</comment>
<protein>
    <recommendedName>
        <fullName evidence="4">HTH-type transcriptional regulator</fullName>
    </recommendedName>
</protein>
<dbReference type="InterPro" id="IPR000835">
    <property type="entry name" value="HTH_MarR-typ"/>
</dbReference>
<dbReference type="GO" id="GO:0003700">
    <property type="term" value="F:DNA-binding transcription factor activity"/>
    <property type="evidence" value="ECO:0007669"/>
    <property type="project" value="InterPro"/>
</dbReference>
<accession>A0A3E0TWQ3</accession>
<dbReference type="InterPro" id="IPR011991">
    <property type="entry name" value="ArsR-like_HTH"/>
</dbReference>
<dbReference type="SUPFAM" id="SSF46785">
    <property type="entry name" value="Winged helix' DNA-binding domain"/>
    <property type="match status" value="1"/>
</dbReference>
<dbReference type="PANTHER" id="PTHR38465">
    <property type="entry name" value="HTH-TYPE TRANSCRIPTIONAL REGULATOR MJ1563-RELATED"/>
    <property type="match status" value="1"/>
</dbReference>
<comment type="caution">
    <text evidence="6">The sequence shown here is derived from an EMBL/GenBank/DDBJ whole genome shotgun (WGS) entry which is preliminary data.</text>
</comment>
<dbReference type="InterPro" id="IPR026282">
    <property type="entry name" value="MJ1563"/>
</dbReference>
<reference evidence="6 7" key="1">
    <citation type="submission" date="2018-08" db="EMBL/GenBank/DDBJ databases">
        <title>Thalassotalea euphylliae genome.</title>
        <authorList>
            <person name="Summers S."/>
            <person name="Rice S.A."/>
            <person name="Freckelton M.L."/>
            <person name="Nedved B.T."/>
            <person name="Hadfield M.G."/>
        </authorList>
    </citation>
    <scope>NUCLEOTIDE SEQUENCE [LARGE SCALE GENOMIC DNA]</scope>
    <source>
        <strain evidence="6 7">H1</strain>
    </source>
</reference>
<dbReference type="AlphaFoldDB" id="A0A3E0TWQ3"/>
<keyword evidence="1 4" id="KW-0805">Transcription regulation</keyword>
<dbReference type="InterPro" id="IPR036390">
    <property type="entry name" value="WH_DNA-bd_sf"/>
</dbReference>
<dbReference type="CDD" id="cd00090">
    <property type="entry name" value="HTH_ARSR"/>
    <property type="match status" value="1"/>
</dbReference>
<organism evidence="6 7">
    <name type="scientific">Thalassotalea euphylliae</name>
    <dbReference type="NCBI Taxonomy" id="1655234"/>
    <lineage>
        <taxon>Bacteria</taxon>
        <taxon>Pseudomonadati</taxon>
        <taxon>Pseudomonadota</taxon>
        <taxon>Gammaproteobacteria</taxon>
        <taxon>Alteromonadales</taxon>
        <taxon>Colwelliaceae</taxon>
        <taxon>Thalassotalea</taxon>
    </lineage>
</organism>
<evidence type="ECO:0000256" key="1">
    <source>
        <dbReference type="ARBA" id="ARBA00023015"/>
    </source>
</evidence>